<evidence type="ECO:0000259" key="10">
    <source>
        <dbReference type="PROSITE" id="PS50222"/>
    </source>
</evidence>
<feature type="region of interest" description="Disordered" evidence="8">
    <location>
        <begin position="722"/>
        <end position="742"/>
    </location>
</feature>
<comment type="caution">
    <text evidence="11">The sequence shown here is derived from an EMBL/GenBank/DDBJ whole genome shotgun (WGS) entry which is preliminary data.</text>
</comment>
<accession>A0A9W7C4A9</accession>
<proteinExistence type="inferred from homology"/>
<feature type="active site" evidence="6">
    <location>
        <position position="508"/>
    </location>
</feature>
<evidence type="ECO:0000313" key="11">
    <source>
        <dbReference type="EMBL" id="GMH98919.1"/>
    </source>
</evidence>
<dbReference type="Gene3D" id="3.90.70.10">
    <property type="entry name" value="Cysteine proteinases"/>
    <property type="match status" value="1"/>
</dbReference>
<dbReference type="InterPro" id="IPR036213">
    <property type="entry name" value="Calpain_III_sf"/>
</dbReference>
<dbReference type="Pfam" id="PF00648">
    <property type="entry name" value="Peptidase_C2"/>
    <property type="match status" value="1"/>
</dbReference>
<dbReference type="InterPro" id="IPR018247">
    <property type="entry name" value="EF_Hand_1_Ca_BS"/>
</dbReference>
<dbReference type="GO" id="GO:0004198">
    <property type="term" value="F:calcium-dependent cysteine-type endopeptidase activity"/>
    <property type="evidence" value="ECO:0007669"/>
    <property type="project" value="InterPro"/>
</dbReference>
<dbReference type="PROSITE" id="PS00018">
    <property type="entry name" value="EF_HAND_1"/>
    <property type="match status" value="1"/>
</dbReference>
<keyword evidence="2" id="KW-0645">Protease</keyword>
<evidence type="ECO:0000256" key="5">
    <source>
        <dbReference type="ARBA" id="ARBA00022837"/>
    </source>
</evidence>
<evidence type="ECO:0000256" key="4">
    <source>
        <dbReference type="ARBA" id="ARBA00022807"/>
    </source>
</evidence>
<feature type="compositionally biased region" description="Basic and acidic residues" evidence="8">
    <location>
        <begin position="733"/>
        <end position="742"/>
    </location>
</feature>
<dbReference type="InterPro" id="IPR022684">
    <property type="entry name" value="Calpain_cysteine_protease"/>
</dbReference>
<evidence type="ECO:0000256" key="8">
    <source>
        <dbReference type="SAM" id="MobiDB-lite"/>
    </source>
</evidence>
<dbReference type="SUPFAM" id="SSF47473">
    <property type="entry name" value="EF-hand"/>
    <property type="match status" value="1"/>
</dbReference>
<feature type="compositionally biased region" description="Acidic residues" evidence="8">
    <location>
        <begin position="722"/>
        <end position="732"/>
    </location>
</feature>
<protein>
    <recommendedName>
        <fullName evidence="13">Calmodulin</fullName>
    </recommendedName>
</protein>
<dbReference type="EMBL" id="BRXX01000227">
    <property type="protein sequence ID" value="GMH98919.1"/>
    <property type="molecule type" value="Genomic_DNA"/>
</dbReference>
<comment type="similarity">
    <text evidence="1">Belongs to the peptidase C2 family.</text>
</comment>
<dbReference type="SUPFAM" id="SSF49758">
    <property type="entry name" value="Calpain large subunit, middle domain (domain III)"/>
    <property type="match status" value="1"/>
</dbReference>
<sequence length="979" mass="109256">MERLALERVFSFYSNDSDGGTLAMDRHDLPDLLSDLGLTTLDKSELKLALSTFSSLNGDDDSPSLTFSDFYSWWLTLADAAKANPSNRININNNDDDNDNDNDNTVIKQLGENVTMYICTESIPNHDRALTRHKFSIYASRLNTVDLTVDFSSSTNLILTMKNSSARLSSTDVDSLLLEGIQPFRMVDVMELTVEDNFLDWRLIYEVKYRLSPPPSEDRDLEIYFKKIKDEGMKLIEEDLRGFGGEDYLDSQGNRHGFVDVEFLPQDSSVCSKREASEEEIGGGYEYSETGTGMSCHDARVVAWRRSEDFLVRTNTHLLFGGGVDPRDICKGVLADEWLLGALAGVAEREDLVNEMVRKVKKGVYECQIFNGGRRHTMLLDDYFPCFPEAGPVFSRNRGGNLWVSLVEKAFAKIFGSYFALRGGATCEGLLDLTGCPTRLHSLRSGPVMERIRNGKFWTDDLMGNLKRGYIVCCESGAKENAKLRPGHSYTVLHTVEVGNIQLLKIRNPWGGEWNGDWSLQLGGWTDRMKRAVSKILGCALDEVVSEGDGCFWMSYTEFVENFVSVSVCEVTCASGNKWKVCTECVTFERGIGSEGGDVGKGKGKGKGYNLDELYPLRSEVFTMNVTKRGEVVLSLHNRDLRMKHSGENAYPAVGFTVLRKDTSTTSGRPNVMGVGGYSLVAHVGLCRERQLQTKSLVLDAGSYIIVPYTCEKVNDGGFDVGDEDEDEGEMGGEERQLREESHRESIRMAAKEIFDRFDQDNDGHLNHKEFPCLVDRAVGRENVGNATLRNEARSKLGMEGDDGLGVTRKALVDACVDDGARGGVVESLLKECGYVCGGWGEERGGSGWRLKNQLCVNLCVWSEHDCKVVRTGFNGLAFKDALDLPVRLRGEVQHAAEFGIKVFTLVSGRNGVTIGVQNVKRNDVWVRMDTSESRNCVSHREDMVHDAKVKSGEMVIMHHLTPVRGADWEWTYRIEMKE</sequence>
<keyword evidence="4" id="KW-0788">Thiol protease</keyword>
<feature type="domain" description="EF-hand" evidence="10">
    <location>
        <begin position="746"/>
        <end position="781"/>
    </location>
</feature>
<keyword evidence="12" id="KW-1185">Reference proteome</keyword>
<reference evidence="12" key="1">
    <citation type="journal article" date="2023" name="Commun. Biol.">
        <title>Genome analysis of Parmales, the sister group of diatoms, reveals the evolutionary specialization of diatoms from phago-mixotrophs to photoautotrophs.</title>
        <authorList>
            <person name="Ban H."/>
            <person name="Sato S."/>
            <person name="Yoshikawa S."/>
            <person name="Yamada K."/>
            <person name="Nakamura Y."/>
            <person name="Ichinomiya M."/>
            <person name="Sato N."/>
            <person name="Blanc-Mathieu R."/>
            <person name="Endo H."/>
            <person name="Kuwata A."/>
            <person name="Ogata H."/>
        </authorList>
    </citation>
    <scope>NUCLEOTIDE SEQUENCE [LARGE SCALE GENOMIC DNA]</scope>
    <source>
        <strain evidence="12">NIES 3699</strain>
    </source>
</reference>
<keyword evidence="5" id="KW-0106">Calcium</keyword>
<dbReference type="GO" id="GO:0005509">
    <property type="term" value="F:calcium ion binding"/>
    <property type="evidence" value="ECO:0007669"/>
    <property type="project" value="InterPro"/>
</dbReference>
<dbReference type="Proteomes" id="UP001165160">
    <property type="component" value="Unassembled WGS sequence"/>
</dbReference>
<evidence type="ECO:0000256" key="1">
    <source>
        <dbReference type="ARBA" id="ARBA00007623"/>
    </source>
</evidence>
<dbReference type="PANTHER" id="PTHR10183">
    <property type="entry name" value="CALPAIN"/>
    <property type="match status" value="1"/>
</dbReference>
<evidence type="ECO:0000256" key="6">
    <source>
        <dbReference type="PIRSR" id="PIRSR622684-1"/>
    </source>
</evidence>
<organism evidence="11 12">
    <name type="scientific">Triparma verrucosa</name>
    <dbReference type="NCBI Taxonomy" id="1606542"/>
    <lineage>
        <taxon>Eukaryota</taxon>
        <taxon>Sar</taxon>
        <taxon>Stramenopiles</taxon>
        <taxon>Ochrophyta</taxon>
        <taxon>Bolidophyceae</taxon>
        <taxon>Parmales</taxon>
        <taxon>Triparmaceae</taxon>
        <taxon>Triparma</taxon>
    </lineage>
</organism>
<evidence type="ECO:0000256" key="2">
    <source>
        <dbReference type="ARBA" id="ARBA00022670"/>
    </source>
</evidence>
<gene>
    <name evidence="11" type="ORF">TrVE_jg3035</name>
</gene>
<dbReference type="GO" id="GO:0006508">
    <property type="term" value="P:proteolysis"/>
    <property type="evidence" value="ECO:0007669"/>
    <property type="project" value="UniProtKB-KW"/>
</dbReference>
<comment type="caution">
    <text evidence="7">Lacks conserved residue(s) required for the propagation of feature annotation.</text>
</comment>
<dbReference type="AlphaFoldDB" id="A0A9W7C4A9"/>
<feature type="domain" description="Calpain catalytic" evidence="9">
    <location>
        <begin position="257"/>
        <end position="572"/>
    </location>
</feature>
<dbReference type="InterPro" id="IPR038765">
    <property type="entry name" value="Papain-like_cys_pep_sf"/>
</dbReference>
<dbReference type="PANTHER" id="PTHR10183:SF379">
    <property type="entry name" value="CALPAIN-5"/>
    <property type="match status" value="1"/>
</dbReference>
<dbReference type="InterPro" id="IPR011992">
    <property type="entry name" value="EF-hand-dom_pair"/>
</dbReference>
<evidence type="ECO:0000259" key="9">
    <source>
        <dbReference type="PROSITE" id="PS50203"/>
    </source>
</evidence>
<dbReference type="PROSITE" id="PS50222">
    <property type="entry name" value="EF_HAND_2"/>
    <property type="match status" value="1"/>
</dbReference>
<dbReference type="PROSITE" id="PS50203">
    <property type="entry name" value="CALPAIN_CAT"/>
    <property type="match status" value="1"/>
</dbReference>
<name>A0A9W7C4A9_9STRA</name>
<dbReference type="SUPFAM" id="SSF54001">
    <property type="entry name" value="Cysteine proteinases"/>
    <property type="match status" value="1"/>
</dbReference>
<evidence type="ECO:0008006" key="13">
    <source>
        <dbReference type="Google" id="ProtNLM"/>
    </source>
</evidence>
<dbReference type="SMART" id="SM00230">
    <property type="entry name" value="CysPc"/>
    <property type="match status" value="1"/>
</dbReference>
<evidence type="ECO:0000313" key="12">
    <source>
        <dbReference type="Proteomes" id="UP001165160"/>
    </source>
</evidence>
<dbReference type="InterPro" id="IPR002048">
    <property type="entry name" value="EF_hand_dom"/>
</dbReference>
<feature type="active site" evidence="6">
    <location>
        <position position="488"/>
    </location>
</feature>
<evidence type="ECO:0000256" key="7">
    <source>
        <dbReference type="PROSITE-ProRule" id="PRU00239"/>
    </source>
</evidence>
<dbReference type="PRINTS" id="PR00704">
    <property type="entry name" value="CALPAIN"/>
</dbReference>
<dbReference type="InterPro" id="IPR001300">
    <property type="entry name" value="Peptidase_C2_calpain_cat"/>
</dbReference>
<dbReference type="CDD" id="cd00044">
    <property type="entry name" value="CysPc"/>
    <property type="match status" value="1"/>
</dbReference>
<keyword evidence="3" id="KW-0378">Hydrolase</keyword>
<evidence type="ECO:0000256" key="3">
    <source>
        <dbReference type="ARBA" id="ARBA00022801"/>
    </source>
</evidence>